<feature type="transmembrane region" description="Helical" evidence="8">
    <location>
        <begin position="86"/>
        <end position="107"/>
    </location>
</feature>
<keyword evidence="11" id="KW-1185">Reference proteome</keyword>
<dbReference type="Pfam" id="PF05241">
    <property type="entry name" value="EBP"/>
    <property type="match status" value="1"/>
</dbReference>
<name>G4TYJ6_SERID</name>
<reference evidence="10 11" key="1">
    <citation type="journal article" date="2011" name="PLoS Pathog.">
        <title>Endophytic Life Strategies Decoded by Genome and Transcriptome Analyses of the Mutualistic Root Symbiont Piriformospora indica.</title>
        <authorList>
            <person name="Zuccaro A."/>
            <person name="Lahrmann U."/>
            <person name="Guldener U."/>
            <person name="Langen G."/>
            <person name="Pfiffi S."/>
            <person name="Biedenkopf D."/>
            <person name="Wong P."/>
            <person name="Samans B."/>
            <person name="Grimm C."/>
            <person name="Basiewicz M."/>
            <person name="Murat C."/>
            <person name="Martin F."/>
            <person name="Kogel K.H."/>
        </authorList>
    </citation>
    <scope>NUCLEOTIDE SEQUENCE [LARGE SCALE GENOMIC DNA]</scope>
    <source>
        <strain evidence="10 11">DSM 11827</strain>
    </source>
</reference>
<evidence type="ECO:0000256" key="1">
    <source>
        <dbReference type="ARBA" id="ARBA00004477"/>
    </source>
</evidence>
<dbReference type="OMA" id="RTYNAVE"/>
<dbReference type="InParanoid" id="G4TYJ6"/>
<evidence type="ECO:0000256" key="6">
    <source>
        <dbReference type="ARBA" id="ARBA00023136"/>
    </source>
</evidence>
<evidence type="ECO:0000313" key="10">
    <source>
        <dbReference type="EMBL" id="CCA76389.1"/>
    </source>
</evidence>
<evidence type="ECO:0000256" key="8">
    <source>
        <dbReference type="SAM" id="Phobius"/>
    </source>
</evidence>
<keyword evidence="4" id="KW-0256">Endoplasmic reticulum</keyword>
<evidence type="ECO:0000313" key="11">
    <source>
        <dbReference type="Proteomes" id="UP000007148"/>
    </source>
</evidence>
<dbReference type="AlphaFoldDB" id="G4TYJ6"/>
<feature type="transmembrane region" description="Helical" evidence="8">
    <location>
        <begin position="12"/>
        <end position="35"/>
    </location>
</feature>
<keyword evidence="6 7" id="KW-0472">Membrane</keyword>
<evidence type="ECO:0000256" key="3">
    <source>
        <dbReference type="ARBA" id="ARBA00022692"/>
    </source>
</evidence>
<comment type="similarity">
    <text evidence="2">Belongs to the TMEM97/sigma-2 receptor family.</text>
</comment>
<dbReference type="OrthoDB" id="433124at2759"/>
<evidence type="ECO:0000256" key="2">
    <source>
        <dbReference type="ARBA" id="ARBA00009096"/>
    </source>
</evidence>
<gene>
    <name evidence="10" type="ORF">PIIN_10382</name>
</gene>
<feature type="domain" description="EXPERA" evidence="9">
    <location>
        <begin position="11"/>
        <end position="178"/>
    </location>
</feature>
<keyword evidence="3 7" id="KW-0812">Transmembrane</keyword>
<dbReference type="EMBL" id="CAFZ01000728">
    <property type="protein sequence ID" value="CCA76389.1"/>
    <property type="molecule type" value="Genomic_DNA"/>
</dbReference>
<dbReference type="PIRSF" id="PIRSF031032">
    <property type="entry name" value="TMP_97_prd"/>
    <property type="match status" value="1"/>
</dbReference>
<feature type="transmembrane region" description="Helical" evidence="8">
    <location>
        <begin position="163"/>
        <end position="183"/>
    </location>
</feature>
<dbReference type="InterPro" id="IPR016964">
    <property type="entry name" value="Sigma2_recept"/>
</dbReference>
<dbReference type="eggNOG" id="KOG0012">
    <property type="taxonomic scope" value="Eukaryota"/>
</dbReference>
<evidence type="ECO:0000256" key="4">
    <source>
        <dbReference type="ARBA" id="ARBA00022824"/>
    </source>
</evidence>
<dbReference type="PANTHER" id="PTHR31204">
    <property type="entry name" value="SIGMA INTRACELLULAR RECEPTOR 2"/>
    <property type="match status" value="1"/>
</dbReference>
<sequence>MTPKPLKSRRLDLVYVIFFVVHLIITLTLDVLPLWPSSLQSMPVIRDIYAFLKRVSFDYLTKSKDPFALATWGLVQHEWEFYFMRVFMYMELVIQLPAFILGTYGLYKNNPSYYSVILCYATAALVTTTTCFVNAIKLPSAEDPSLDASSKFYAVTNEVRWRILGPLIPFLVIPAVMWVDMFVRIMDLVSIGAYKKALAAKAGKAKKEL</sequence>
<dbReference type="HOGENOM" id="CLU_086812_3_0_1"/>
<dbReference type="PROSITE" id="PS51751">
    <property type="entry name" value="EXPERA"/>
    <property type="match status" value="1"/>
</dbReference>
<keyword evidence="5 7" id="KW-1133">Transmembrane helix</keyword>
<dbReference type="STRING" id="1109443.G4TYJ6"/>
<comment type="subcellular location">
    <subcellularLocation>
        <location evidence="1">Endoplasmic reticulum membrane</location>
        <topology evidence="1">Multi-pass membrane protein</topology>
    </subcellularLocation>
</comment>
<accession>G4TYJ6</accession>
<dbReference type="GO" id="GO:0005789">
    <property type="term" value="C:endoplasmic reticulum membrane"/>
    <property type="evidence" value="ECO:0007669"/>
    <property type="project" value="UniProtKB-SubCell"/>
</dbReference>
<dbReference type="FunCoup" id="G4TYJ6">
    <property type="interactions" value="121"/>
</dbReference>
<evidence type="ECO:0000256" key="5">
    <source>
        <dbReference type="ARBA" id="ARBA00022989"/>
    </source>
</evidence>
<dbReference type="PANTHER" id="PTHR31204:SF1">
    <property type="entry name" value="SIGMA INTRACELLULAR RECEPTOR 2"/>
    <property type="match status" value="1"/>
</dbReference>
<proteinExistence type="inferred from homology"/>
<comment type="caution">
    <text evidence="10">The sequence shown here is derived from an EMBL/GenBank/DDBJ whole genome shotgun (WGS) entry which is preliminary data.</text>
</comment>
<protein>
    <recommendedName>
        <fullName evidence="9">EXPERA domain-containing protein</fullName>
    </recommendedName>
</protein>
<organism evidence="10 11">
    <name type="scientific">Serendipita indica (strain DSM 11827)</name>
    <name type="common">Root endophyte fungus</name>
    <name type="synonym">Piriformospora indica</name>
    <dbReference type="NCBI Taxonomy" id="1109443"/>
    <lineage>
        <taxon>Eukaryota</taxon>
        <taxon>Fungi</taxon>
        <taxon>Dikarya</taxon>
        <taxon>Basidiomycota</taxon>
        <taxon>Agaricomycotina</taxon>
        <taxon>Agaricomycetes</taxon>
        <taxon>Sebacinales</taxon>
        <taxon>Serendipitaceae</taxon>
        <taxon>Serendipita</taxon>
    </lineage>
</organism>
<feature type="transmembrane region" description="Helical" evidence="8">
    <location>
        <begin position="114"/>
        <end position="136"/>
    </location>
</feature>
<dbReference type="InterPro" id="IPR051987">
    <property type="entry name" value="Sigma-2_receptor-like"/>
</dbReference>
<dbReference type="InterPro" id="IPR033118">
    <property type="entry name" value="EXPERA"/>
</dbReference>
<dbReference type="Proteomes" id="UP000007148">
    <property type="component" value="Unassembled WGS sequence"/>
</dbReference>
<evidence type="ECO:0000256" key="7">
    <source>
        <dbReference type="PROSITE-ProRule" id="PRU01087"/>
    </source>
</evidence>
<evidence type="ECO:0000259" key="9">
    <source>
        <dbReference type="PROSITE" id="PS51751"/>
    </source>
</evidence>